<protein>
    <recommendedName>
        <fullName evidence="4">ODAD1 central coiled coil region domain-containing protein</fullName>
    </recommendedName>
</protein>
<evidence type="ECO:0000313" key="6">
    <source>
        <dbReference type="Proteomes" id="UP000224006"/>
    </source>
</evidence>
<keyword evidence="6" id="KW-1185">Reference proteome</keyword>
<dbReference type="RefSeq" id="XP_029218597.1">
    <property type="nucleotide sequence ID" value="XM_029365014.1"/>
</dbReference>
<feature type="compositionally biased region" description="Polar residues" evidence="3">
    <location>
        <begin position="1993"/>
        <end position="2004"/>
    </location>
</feature>
<feature type="compositionally biased region" description="Pro residues" evidence="3">
    <location>
        <begin position="1621"/>
        <end position="1634"/>
    </location>
</feature>
<dbReference type="PANTHER" id="PTHR21694">
    <property type="entry name" value="COILED-COIL DOMAIN-CONTAINING PROTEIN 63"/>
    <property type="match status" value="1"/>
</dbReference>
<feature type="compositionally biased region" description="Basic and acidic residues" evidence="3">
    <location>
        <begin position="1077"/>
        <end position="1093"/>
    </location>
</feature>
<evidence type="ECO:0000256" key="3">
    <source>
        <dbReference type="SAM" id="MobiDB-lite"/>
    </source>
</evidence>
<dbReference type="PANTHER" id="PTHR21694:SF18">
    <property type="entry name" value="COILED-COIL DOMAIN-CONTAINING PROTEIN 63"/>
    <property type="match status" value="1"/>
</dbReference>
<dbReference type="InterPro" id="IPR049258">
    <property type="entry name" value="ODAD1_CC"/>
</dbReference>
<feature type="compositionally biased region" description="Polar residues" evidence="3">
    <location>
        <begin position="533"/>
        <end position="548"/>
    </location>
</feature>
<feature type="compositionally biased region" description="Low complexity" evidence="3">
    <location>
        <begin position="955"/>
        <end position="975"/>
    </location>
</feature>
<feature type="compositionally biased region" description="Low complexity" evidence="3">
    <location>
        <begin position="1926"/>
        <end position="1935"/>
    </location>
</feature>
<feature type="compositionally biased region" description="Basic and acidic residues" evidence="3">
    <location>
        <begin position="1490"/>
        <end position="1521"/>
    </location>
</feature>
<feature type="compositionally biased region" description="Basic and acidic residues" evidence="3">
    <location>
        <begin position="1102"/>
        <end position="1133"/>
    </location>
</feature>
<name>A0A2A9M7X3_BESBE</name>
<feature type="compositionally biased region" description="Low complexity" evidence="3">
    <location>
        <begin position="1955"/>
        <end position="1969"/>
    </location>
</feature>
<feature type="coiled-coil region" evidence="2">
    <location>
        <begin position="285"/>
        <end position="315"/>
    </location>
</feature>
<dbReference type="GeneID" id="40311547"/>
<sequence length="2292" mass="242524">MGTTGQATYMEDHVARLQAEIERTTRRLEMEKRKLHELGENSRKAQHEYNDKRLRYSFNKADARTKARKAEHNLIQLENRLAQALVKYNSANNEINTVKATIDKHRRDRLSMQKVFKQVSRELSEQAEQLNEMKERVVQMREWEQQTTKRMEELTKIQEQEREEFKEKCLVMQKELREQDRLLKEFDIRAHRESSNQRAQMRGTPYSLADEEQKFNPESLMKLILKTALLNAVQRHSIKQHRTKIAVFERAMESIKTSTGISDPAEIVAIFSQLEERNYSIMTYVNTLNFELEAIEAKKRDLEAHIQQQAQHEAAAQQVTDATLRNEAAQISKMVFSTAGKNAIVQHQLHYLSQAHAILQDAAALVGGAWSDRLCIGGEPPPPGAVDECAVAATSMAAEGRSSACQASCSGLQPGEQSETAAPKDTGGSGNANNILPLLWYIEKFILDNKSTLRSAPRVATPPGAAESGECASPVARHPLAASSLPGGIRRGGGCKSPEFASLPSGASLTLTASDACPERSTGGRALLPASRKTVSSPGAFSSRQPGHNGSCRGGGPCCSSPAVPSGGVRNATGQSTPDGNASGTCSIEAGCTNSKYGSRDAGKTDKPQQLDGNCGSRFRLSSITGPEGGDGSSGSDLKVTATSPPQLASPADGPRPAGAPARGDIKLSSSRAGHVSPRGAMTAGEDDVDGDDGGTESERGGGDVGFGDRPLSIGELRERTIHALNRQRRKRGEGAGTLCITEKMCLLAAPILDPAALRAASLRSHPRPPSGDLSASESPPPPTGAGSTDSGSASHTARRGSSAQSREEEKDPRPDGDQGSESGKSLSSATARGGTRNSRRAARTVSTYTPSHRALLFRNARGKDKQFVLLSSSKRKSKHQGASAAGDPAASSLEIQTHSPASASEPTRREIQAPRSNPGNRKGTGVHESGPANPRVACKAGTPDRMGEVCGEPTDAADSLALAAAAEEAPATPAKGADAGEDAKREDSAPSEAEQGEGQEMEGVRAETSRTDNGPGEFAEEEENAQDEGNEETLEPDDSMSVTSAVARRNYDADMEEDNECNGCGSICQDCSEDTLGPREEDIEEQHARKAECNSAGEYDTQARVDILEGGHAHRDIGREGGDEQGGKEHDSGTQGSPRSEQTDDPDTEKQATVGNAPEERDPEPKPNTENKQEIPLCSEESENTPSHTSTPQPSCSSDAASQSPADELSSALGRNRDMSHGGDADDESCMLGAEPDLQKDAAQPPPPLSTETPPSEELSSDPGASSATDTDPQISASASHQLAFTGAEADEPCCFAQHPEEEPHSDPPAPSTPTSSAKKLSGTYETAAEDSPAQGARRSTAELVARARSGIRSAGQRANDASEPVSPPQQGLLPHNTSESDENVLTPPASFSSSPTPPRSNHGSRPLTPVAWHPRLWLGEPTNASNDGRPGSAVNAAHDSNAKMQHFSQDLALCSGGSRSSGDDASGRLPQPVDASLQAGAQDNEADAGTRRMASESRATIKETKAREPCESATRRHLTDTPLLEQGTRPTSEEEEPTPAAAPARPPSPFPRVPEGMQRAKAARPLPVGPPFSAGATCSSEAPSRLSLRPPCTRPSSSPSPGTPRNTGGMVSQPAARFVPPPWRAVPPPRMPRPLCLASPKTQAEFLALDEMPPCPLAPSEEEPDEQRESGMGAEVRDLTGPACPHPPPSDSGKGSEKLQLTRADSGDGGPEPSPAVAHHSNTRMGETSREQEGGSGPLSSPSRPSGPPYPSLHLSPSSGTRPGPPEATFRRSPTPHEMPLDAVPPPSSAEKPVALPARASEGGGELPADSERKSPEATEKCSKVVAQSATSEVCRGECRAANAVLSGVGCELRPEERARVFENLSEESPENDSKDKGLESPLRLPRACGASVHNLAMPPGMPHDHAQTSTPESEPLSPPRPSAAPRLELPPLHSDTHRMSPQPCEAVDTVGAALQTAPDDAAALDASESGPRPAACPTPESLLAGRTRRPQTQPAGASLSPTRRLCILHPSLSVRFLSESAGSENDPQDRTAGVTPPEHASEPERAAGTPTRSIGVRRSATEGAACARRSPLVAQRPTLSAFFHFPNDLPVPEYEAPPGTPPGGSRPATAPRGIAWGSGRGAGEVVAEAVVDGSRITAKVSRPRSDGNSGSGDNDAVESRKSHEEEIRGNERAAESEEDAHSARGGQQETEEAQSAEAMNGEGNEMHPESAVCVASPLEQRPDENREAEDDACGNAPGEPDEIEQHTLGHRHGNEVEVHYTDDVFMAPREADSSEEDTRNRPDTAEGRE</sequence>
<dbReference type="InterPro" id="IPR051876">
    <property type="entry name" value="ODA-DC/CCD"/>
</dbReference>
<feature type="region of interest" description="Disordered" evidence="3">
    <location>
        <begin position="2092"/>
        <end position="2292"/>
    </location>
</feature>
<reference evidence="5 6" key="1">
    <citation type="submission" date="2017-09" db="EMBL/GenBank/DDBJ databases">
        <title>Genome sequencing of Besnoitia besnoiti strain Bb-Ger1.</title>
        <authorList>
            <person name="Schares G."/>
            <person name="Venepally P."/>
            <person name="Lorenzi H.A."/>
        </authorList>
    </citation>
    <scope>NUCLEOTIDE SEQUENCE [LARGE SCALE GENOMIC DNA]</scope>
    <source>
        <strain evidence="5 6">Bb-Ger1</strain>
    </source>
</reference>
<feature type="compositionally biased region" description="Low complexity" evidence="3">
    <location>
        <begin position="1585"/>
        <end position="1607"/>
    </location>
</feature>
<evidence type="ECO:0000259" key="4">
    <source>
        <dbReference type="Pfam" id="PF21773"/>
    </source>
</evidence>
<feature type="compositionally biased region" description="Basic and acidic residues" evidence="3">
    <location>
        <begin position="2160"/>
        <end position="2185"/>
    </location>
</feature>
<feature type="compositionally biased region" description="Polar residues" evidence="3">
    <location>
        <begin position="894"/>
        <end position="906"/>
    </location>
</feature>
<dbReference type="KEGG" id="bbes:BESB_066210"/>
<feature type="region of interest" description="Disordered" evidence="3">
    <location>
        <begin position="2020"/>
        <end position="2072"/>
    </location>
</feature>
<feature type="coiled-coil region" evidence="2">
    <location>
        <begin position="14"/>
        <end position="168"/>
    </location>
</feature>
<feature type="compositionally biased region" description="Polar residues" evidence="3">
    <location>
        <begin position="406"/>
        <end position="420"/>
    </location>
</feature>
<feature type="compositionally biased region" description="Acidic residues" evidence="3">
    <location>
        <begin position="685"/>
        <end position="696"/>
    </location>
</feature>
<evidence type="ECO:0000313" key="5">
    <source>
        <dbReference type="EMBL" id="PFH34588.1"/>
    </source>
</evidence>
<feature type="compositionally biased region" description="Polar residues" evidence="3">
    <location>
        <begin position="1185"/>
        <end position="1206"/>
    </location>
</feature>
<feature type="compositionally biased region" description="Basic and acidic residues" evidence="3">
    <location>
        <begin position="1812"/>
        <end position="1825"/>
    </location>
</feature>
<gene>
    <name evidence="5" type="ORF">BESB_066210</name>
</gene>
<evidence type="ECO:0000256" key="1">
    <source>
        <dbReference type="ARBA" id="ARBA00023054"/>
    </source>
</evidence>
<feature type="region of interest" description="Disordered" evidence="3">
    <location>
        <begin position="763"/>
        <end position="1836"/>
    </location>
</feature>
<feature type="compositionally biased region" description="Polar residues" evidence="3">
    <location>
        <begin position="1264"/>
        <end position="1284"/>
    </location>
</feature>
<feature type="region of interest" description="Disordered" evidence="3">
    <location>
        <begin position="406"/>
        <end position="429"/>
    </location>
</feature>
<dbReference type="EMBL" id="NWUJ01000006">
    <property type="protein sequence ID" value="PFH34588.1"/>
    <property type="molecule type" value="Genomic_DNA"/>
</dbReference>
<comment type="caution">
    <text evidence="5">The sequence shown here is derived from an EMBL/GenBank/DDBJ whole genome shotgun (WGS) entry which is preliminary data.</text>
</comment>
<dbReference type="VEuPathDB" id="ToxoDB:BESB_066210"/>
<dbReference type="OrthoDB" id="6766775at2759"/>
<dbReference type="Pfam" id="PF21773">
    <property type="entry name" value="ODAD1_CC"/>
    <property type="match status" value="1"/>
</dbReference>
<feature type="compositionally biased region" description="Low complexity" evidence="3">
    <location>
        <begin position="785"/>
        <end position="796"/>
    </location>
</feature>
<feature type="compositionally biased region" description="Basic and acidic residues" evidence="3">
    <location>
        <begin position="1159"/>
        <end position="1174"/>
    </location>
</feature>
<feature type="compositionally biased region" description="Polar residues" evidence="3">
    <location>
        <begin position="820"/>
        <end position="831"/>
    </location>
</feature>
<feature type="region of interest" description="Disordered" evidence="3">
    <location>
        <begin position="515"/>
        <end position="556"/>
    </location>
</feature>
<keyword evidence="1 2" id="KW-0175">Coiled coil</keyword>
<feature type="compositionally biased region" description="Basic and acidic residues" evidence="3">
    <location>
        <begin position="1216"/>
        <end position="1225"/>
    </location>
</feature>
<feature type="domain" description="ODAD1 central coiled coil region" evidence="4">
    <location>
        <begin position="76"/>
        <end position="333"/>
    </location>
</feature>
<evidence type="ECO:0000256" key="2">
    <source>
        <dbReference type="SAM" id="Coils"/>
    </source>
</evidence>
<dbReference type="Proteomes" id="UP000224006">
    <property type="component" value="Chromosome VI"/>
</dbReference>
<accession>A0A2A9M7X3</accession>
<feature type="compositionally biased region" description="Basic and acidic residues" evidence="3">
    <location>
        <begin position="598"/>
        <end position="609"/>
    </location>
</feature>
<feature type="region of interest" description="Disordered" evidence="3">
    <location>
        <begin position="598"/>
        <end position="714"/>
    </location>
</feature>
<proteinExistence type="predicted"/>
<feature type="compositionally biased region" description="Low complexity" evidence="3">
    <location>
        <begin position="651"/>
        <end position="663"/>
    </location>
</feature>
<feature type="compositionally biased region" description="Basic and acidic residues" evidence="3">
    <location>
        <begin position="806"/>
        <end position="817"/>
    </location>
</feature>
<feature type="compositionally biased region" description="Basic and acidic residues" evidence="3">
    <location>
        <begin position="2246"/>
        <end position="2265"/>
    </location>
</feature>
<feature type="compositionally biased region" description="Low complexity" evidence="3">
    <location>
        <begin position="882"/>
        <end position="893"/>
    </location>
</feature>
<feature type="region of interest" description="Disordered" evidence="3">
    <location>
        <begin position="1864"/>
        <end position="2005"/>
    </location>
</feature>
<feature type="compositionally biased region" description="Basic and acidic residues" evidence="3">
    <location>
        <begin position="2272"/>
        <end position="2292"/>
    </location>
</feature>
<organism evidence="5 6">
    <name type="scientific">Besnoitia besnoiti</name>
    <name type="common">Apicomplexan protozoan</name>
    <dbReference type="NCBI Taxonomy" id="94643"/>
    <lineage>
        <taxon>Eukaryota</taxon>
        <taxon>Sar</taxon>
        <taxon>Alveolata</taxon>
        <taxon>Apicomplexa</taxon>
        <taxon>Conoidasida</taxon>
        <taxon>Coccidia</taxon>
        <taxon>Eucoccidiorida</taxon>
        <taxon>Eimeriorina</taxon>
        <taxon>Sarcocystidae</taxon>
        <taxon>Besnoitia</taxon>
    </lineage>
</organism>
<feature type="compositionally biased region" description="Acidic residues" evidence="3">
    <location>
        <begin position="1019"/>
        <end position="1039"/>
    </location>
</feature>